<dbReference type="Gene3D" id="3.40.50.720">
    <property type="entry name" value="NAD(P)-binding Rossmann-like Domain"/>
    <property type="match status" value="1"/>
</dbReference>
<sequence>MLVSYRYSTSTSLSSFLKCINSVYHLLHIFSSSSSDSQHYSSIKLVNNNQIMAKNNTSVRVPTRVLFCGPHFPASHNYTRDYLKSYPYIQVDDVPLDNVPNIIADYDICVVKNRRFDAELISRANKMKLIMQFGVGLEGVDVDAATRHGIKVARIPGNVSGNSASCAEMAIYLMLGLLRKRVGFF</sequence>
<dbReference type="InParanoid" id="A0A2G5EMX3"/>
<proteinExistence type="predicted"/>
<organism evidence="2 3">
    <name type="scientific">Aquilegia coerulea</name>
    <name type="common">Rocky mountain columbine</name>
    <dbReference type="NCBI Taxonomy" id="218851"/>
    <lineage>
        <taxon>Eukaryota</taxon>
        <taxon>Viridiplantae</taxon>
        <taxon>Streptophyta</taxon>
        <taxon>Embryophyta</taxon>
        <taxon>Tracheophyta</taxon>
        <taxon>Spermatophyta</taxon>
        <taxon>Magnoliopsida</taxon>
        <taxon>Ranunculales</taxon>
        <taxon>Ranunculaceae</taxon>
        <taxon>Thalictroideae</taxon>
        <taxon>Aquilegia</taxon>
    </lineage>
</organism>
<dbReference type="Proteomes" id="UP000230069">
    <property type="component" value="Unassembled WGS sequence"/>
</dbReference>
<dbReference type="AlphaFoldDB" id="A0A2G5EMX3"/>
<evidence type="ECO:0000313" key="3">
    <source>
        <dbReference type="Proteomes" id="UP000230069"/>
    </source>
</evidence>
<dbReference type="GO" id="GO:0051287">
    <property type="term" value="F:NAD binding"/>
    <property type="evidence" value="ECO:0007669"/>
    <property type="project" value="InterPro"/>
</dbReference>
<reference evidence="2 3" key="1">
    <citation type="submission" date="2017-09" db="EMBL/GenBank/DDBJ databases">
        <title>WGS assembly of Aquilegia coerulea Goldsmith.</title>
        <authorList>
            <person name="Hodges S."/>
            <person name="Kramer E."/>
            <person name="Nordborg M."/>
            <person name="Tomkins J."/>
            <person name="Borevitz J."/>
            <person name="Derieg N."/>
            <person name="Yan J."/>
            <person name="Mihaltcheva S."/>
            <person name="Hayes R.D."/>
            <person name="Rokhsar D."/>
        </authorList>
    </citation>
    <scope>NUCLEOTIDE SEQUENCE [LARGE SCALE GENOMIC DNA]</scope>
    <source>
        <strain evidence="3">cv. Goldsmith</strain>
    </source>
</reference>
<dbReference type="SUPFAM" id="SSF52283">
    <property type="entry name" value="Formate/glycerate dehydrogenase catalytic domain-like"/>
    <property type="match status" value="1"/>
</dbReference>
<evidence type="ECO:0000313" key="2">
    <source>
        <dbReference type="EMBL" id="PIA57104.1"/>
    </source>
</evidence>
<evidence type="ECO:0000259" key="1">
    <source>
        <dbReference type="Pfam" id="PF00389"/>
    </source>
</evidence>
<gene>
    <name evidence="2" type="ORF">AQUCO_00600080v1</name>
</gene>
<dbReference type="Pfam" id="PF00389">
    <property type="entry name" value="2-Hacid_dh"/>
    <property type="match status" value="1"/>
</dbReference>
<dbReference type="EMBL" id="KZ305023">
    <property type="protein sequence ID" value="PIA57104.1"/>
    <property type="molecule type" value="Genomic_DNA"/>
</dbReference>
<dbReference type="InterPro" id="IPR006139">
    <property type="entry name" value="D-isomer_2_OHA_DH_cat_dom"/>
</dbReference>
<protein>
    <recommendedName>
        <fullName evidence="1">D-isomer specific 2-hydroxyacid dehydrogenase catalytic domain-containing protein</fullName>
    </recommendedName>
</protein>
<dbReference type="GO" id="GO:0004617">
    <property type="term" value="F:phosphoglycerate dehydrogenase activity"/>
    <property type="evidence" value="ECO:0007669"/>
    <property type="project" value="TreeGrafter"/>
</dbReference>
<feature type="domain" description="D-isomer specific 2-hydroxyacid dehydrogenase catalytic" evidence="1">
    <location>
        <begin position="76"/>
        <end position="170"/>
    </location>
</feature>
<name>A0A2G5EMX3_AQUCA</name>
<keyword evidence="3" id="KW-1185">Reference proteome</keyword>
<dbReference type="OrthoDB" id="9991913at2759"/>
<accession>A0A2G5EMX3</accession>
<dbReference type="PANTHER" id="PTHR42938:SF25">
    <property type="entry name" value="D-ISOMER SPECIFIC 2-HYDROXYACID DEHYDROGENASE FAMILY PROTEIN"/>
    <property type="match status" value="1"/>
</dbReference>
<dbReference type="PANTHER" id="PTHR42938">
    <property type="entry name" value="FORMATE DEHYDROGENASE 1"/>
    <property type="match status" value="1"/>
</dbReference>
<dbReference type="STRING" id="218851.A0A2G5EMX3"/>